<reference evidence="3" key="1">
    <citation type="submission" date="2017-08" db="EMBL/GenBank/DDBJ databases">
        <title>A dynamic microbial community with high functional redundancy inhabits the cold, oxic subseafloor aquifer.</title>
        <authorList>
            <person name="Tully B.J."/>
            <person name="Wheat C.G."/>
            <person name="Glazer B.T."/>
            <person name="Huber J.A."/>
        </authorList>
    </citation>
    <scope>NUCLEOTIDE SEQUENCE [LARGE SCALE GENOMIC DNA]</scope>
</reference>
<dbReference type="Pfam" id="PF12245">
    <property type="entry name" value="Big_3_2"/>
    <property type="match status" value="1"/>
</dbReference>
<dbReference type="InterPro" id="IPR022038">
    <property type="entry name" value="Ig-like_bact"/>
</dbReference>
<dbReference type="AlphaFoldDB" id="A0A2A4T4F4"/>
<protein>
    <recommendedName>
        <fullName evidence="1">Ig-like domain-containing protein</fullName>
    </recommendedName>
</protein>
<evidence type="ECO:0000313" key="2">
    <source>
        <dbReference type="EMBL" id="PCI27887.1"/>
    </source>
</evidence>
<evidence type="ECO:0000313" key="3">
    <source>
        <dbReference type="Proteomes" id="UP000218113"/>
    </source>
</evidence>
<evidence type="ECO:0000259" key="1">
    <source>
        <dbReference type="Pfam" id="PF12245"/>
    </source>
</evidence>
<gene>
    <name evidence="2" type="ORF">COB67_07530</name>
</gene>
<dbReference type="EMBL" id="NVSR01000046">
    <property type="protein sequence ID" value="PCI27887.1"/>
    <property type="molecule type" value="Genomic_DNA"/>
</dbReference>
<sequence length="547" mass="62073">TELKMWVGGQLVTASIAVNGKNATLQTQTVFQTFLNQPKATVNFQVTDAAGNTSQLVRTFQLKFRPKFSPILKIGVGNLRTQVNRVGTLVVTADREIEQWRVFLDQQPLNLPQPVALPQSASLNGQKGLKTSFSIPAYLFQNLREGRHQLLVMGEDDFQIKGEVLYEFLLDRTPPQLKLPIQVLNKVGLAPRNPLMERLLIKEGEGLQFHWMEAITNAELIIQDRKVPLLIAQNRFSASLYTMRIKQWMGQNQQVPFQLLIRDQAGNQSRMFGNLVYKPRPLASPQLTIGNGDSLIKINKITSLMVNADRKLYQWKVILDGKEQKLLPEKTPLKARQKILIPRIAFSQLEDGLHQLQVLAVDDFALLGKQTLDIFLDRKAPQIQKLSKKLSLNKIKLDKGENLSIVWDEPLSRVEVLLEKKAWPAVLSTDKKTLIINGDPGKLDFKLKPLQIIVYDEVGNRTKINGKLALKIPRELALRNNHRDTILKKGLLVSNQVMLTSRPGFSLNKSKPLKNSENVEKLEKLKYKKRSFSRIHGSLNDSFLNSF</sequence>
<dbReference type="Proteomes" id="UP000218113">
    <property type="component" value="Unassembled WGS sequence"/>
</dbReference>
<proteinExistence type="predicted"/>
<organism evidence="2 3">
    <name type="scientific">SAR324 cluster bacterium</name>
    <dbReference type="NCBI Taxonomy" id="2024889"/>
    <lineage>
        <taxon>Bacteria</taxon>
        <taxon>Deltaproteobacteria</taxon>
        <taxon>SAR324 cluster</taxon>
    </lineage>
</organism>
<feature type="non-terminal residue" evidence="2">
    <location>
        <position position="1"/>
    </location>
</feature>
<comment type="caution">
    <text evidence="2">The sequence shown here is derived from an EMBL/GenBank/DDBJ whole genome shotgun (WGS) entry which is preliminary data.</text>
</comment>
<name>A0A2A4T4F4_9DELT</name>
<feature type="domain" description="Ig-like" evidence="1">
    <location>
        <begin position="37"/>
        <end position="61"/>
    </location>
</feature>
<accession>A0A2A4T4F4</accession>